<evidence type="ECO:0000256" key="10">
    <source>
        <dbReference type="SAM" id="Phobius"/>
    </source>
</evidence>
<keyword evidence="9" id="KW-0489">Methyltransferase</keyword>
<keyword evidence="9" id="KW-0808">Transferase</keyword>
<dbReference type="GO" id="GO:0005886">
    <property type="term" value="C:plasma membrane"/>
    <property type="evidence" value="ECO:0007669"/>
    <property type="project" value="UniProtKB-SubCell"/>
</dbReference>
<evidence type="ECO:0000256" key="5">
    <source>
        <dbReference type="ARBA" id="ARBA00022692"/>
    </source>
</evidence>
<evidence type="ECO:0000256" key="2">
    <source>
        <dbReference type="ARBA" id="ARBA00005801"/>
    </source>
</evidence>
<dbReference type="InterPro" id="IPR050882">
    <property type="entry name" value="Prepilin_peptidase/N-MTase"/>
</dbReference>
<evidence type="ECO:0000256" key="1">
    <source>
        <dbReference type="ARBA" id="ARBA00004429"/>
    </source>
</evidence>
<feature type="transmembrane region" description="Helical" evidence="10">
    <location>
        <begin position="172"/>
        <end position="191"/>
    </location>
</feature>
<evidence type="ECO:0000256" key="8">
    <source>
        <dbReference type="RuleBase" id="RU003793"/>
    </source>
</evidence>
<dbReference type="Gene3D" id="1.20.120.1220">
    <property type="match status" value="1"/>
</dbReference>
<dbReference type="PRINTS" id="PR00864">
    <property type="entry name" value="PREPILNPTASE"/>
</dbReference>
<keyword evidence="9" id="KW-0511">Multifunctional enzyme</keyword>
<feature type="transmembrane region" description="Helical" evidence="10">
    <location>
        <begin position="242"/>
        <end position="261"/>
    </location>
</feature>
<dbReference type="GO" id="GO:0032259">
    <property type="term" value="P:methylation"/>
    <property type="evidence" value="ECO:0007669"/>
    <property type="project" value="UniProtKB-KW"/>
</dbReference>
<protein>
    <recommendedName>
        <fullName evidence="9">Prepilin leader peptidase/N-methyltransferase</fullName>
        <ecNumber evidence="9">2.1.1.-</ecNumber>
        <ecNumber evidence="9">3.4.23.43</ecNumber>
    </recommendedName>
</protein>
<keyword evidence="4" id="KW-0997">Cell inner membrane</keyword>
<evidence type="ECO:0000259" key="12">
    <source>
        <dbReference type="Pfam" id="PF06750"/>
    </source>
</evidence>
<dbReference type="Pfam" id="PF06750">
    <property type="entry name" value="A24_N_bact"/>
    <property type="match status" value="1"/>
</dbReference>
<dbReference type="Proteomes" id="UP000586067">
    <property type="component" value="Unassembled WGS sequence"/>
</dbReference>
<feature type="transmembrane region" description="Helical" evidence="10">
    <location>
        <begin position="211"/>
        <end position="236"/>
    </location>
</feature>
<feature type="domain" description="Prepilin type IV endopeptidase peptidase" evidence="11">
    <location>
        <begin position="130"/>
        <end position="236"/>
    </location>
</feature>
<evidence type="ECO:0000259" key="11">
    <source>
        <dbReference type="Pfam" id="PF01478"/>
    </source>
</evidence>
<evidence type="ECO:0000256" key="4">
    <source>
        <dbReference type="ARBA" id="ARBA00022519"/>
    </source>
</evidence>
<comment type="similarity">
    <text evidence="2 8">Belongs to the peptidase A24 family.</text>
</comment>
<keyword evidence="9" id="KW-0645">Protease</keyword>
<comment type="catalytic activity">
    <reaction evidence="9">
        <text>Typically cleaves a -Gly-|-Phe- bond to release an N-terminal, basic peptide of 5-8 residues from type IV prepilin, and then N-methylates the new N-terminal amino group, the methyl donor being S-adenosyl-L-methionine.</text>
        <dbReference type="EC" id="3.4.23.43"/>
    </reaction>
</comment>
<keyword evidence="7 10" id="KW-0472">Membrane</keyword>
<keyword evidence="5 9" id="KW-0812">Transmembrane</keyword>
<comment type="function">
    <text evidence="9">Plays an essential role in type IV pili and type II pseudopili formation by proteolytically removing the leader sequence from substrate proteins and subsequently monomethylating the alpha-amino group of the newly exposed N-terminal phenylalanine.</text>
</comment>
<dbReference type="Pfam" id="PF01478">
    <property type="entry name" value="Peptidase_A24"/>
    <property type="match status" value="1"/>
</dbReference>
<dbReference type="GO" id="GO:0006465">
    <property type="term" value="P:signal peptide processing"/>
    <property type="evidence" value="ECO:0007669"/>
    <property type="project" value="TreeGrafter"/>
</dbReference>
<comment type="caution">
    <text evidence="13">The sequence shown here is derived from an EMBL/GenBank/DDBJ whole genome shotgun (WGS) entry which is preliminary data.</text>
</comment>
<feature type="domain" description="Prepilin peptidase A24 N-terminal" evidence="12">
    <location>
        <begin position="17"/>
        <end position="117"/>
    </location>
</feature>
<keyword evidence="14" id="KW-1185">Reference proteome</keyword>
<evidence type="ECO:0000256" key="3">
    <source>
        <dbReference type="ARBA" id="ARBA00022475"/>
    </source>
</evidence>
<dbReference type="EMBL" id="JABAEK010000020">
    <property type="protein sequence ID" value="NLQ18827.1"/>
    <property type="molecule type" value="Genomic_DNA"/>
</dbReference>
<evidence type="ECO:0000256" key="6">
    <source>
        <dbReference type="ARBA" id="ARBA00022989"/>
    </source>
</evidence>
<dbReference type="GO" id="GO:0008168">
    <property type="term" value="F:methyltransferase activity"/>
    <property type="evidence" value="ECO:0007669"/>
    <property type="project" value="UniProtKB-KW"/>
</dbReference>
<dbReference type="EC" id="3.4.23.43" evidence="9"/>
<dbReference type="GO" id="GO:0004190">
    <property type="term" value="F:aspartic-type endopeptidase activity"/>
    <property type="evidence" value="ECO:0007669"/>
    <property type="project" value="UniProtKB-EC"/>
</dbReference>
<dbReference type="InterPro" id="IPR010627">
    <property type="entry name" value="Prepilin_pept_A24_N"/>
</dbReference>
<dbReference type="EC" id="2.1.1.-" evidence="9"/>
<keyword evidence="3" id="KW-1003">Cell membrane</keyword>
<dbReference type="InterPro" id="IPR014032">
    <property type="entry name" value="Peptidase_A24A_bac"/>
</dbReference>
<organism evidence="13 14">
    <name type="scientific">Marinomonas profundi</name>
    <dbReference type="NCBI Taxonomy" id="2726122"/>
    <lineage>
        <taxon>Bacteria</taxon>
        <taxon>Pseudomonadati</taxon>
        <taxon>Pseudomonadota</taxon>
        <taxon>Gammaproteobacteria</taxon>
        <taxon>Oceanospirillales</taxon>
        <taxon>Oceanospirillaceae</taxon>
        <taxon>Marinomonas</taxon>
    </lineage>
</organism>
<comment type="subcellular location">
    <subcellularLocation>
        <location evidence="1">Cell inner membrane</location>
        <topology evidence="1">Multi-pass membrane protein</topology>
    </subcellularLocation>
    <subcellularLocation>
        <location evidence="9">Cell membrane</location>
        <topology evidence="9">Multi-pass membrane protein</topology>
    </subcellularLocation>
</comment>
<dbReference type="PANTHER" id="PTHR30487:SF0">
    <property type="entry name" value="PREPILIN LEADER PEPTIDASE_N-METHYLTRANSFERASE-RELATED"/>
    <property type="match status" value="1"/>
</dbReference>
<dbReference type="InterPro" id="IPR000045">
    <property type="entry name" value="Prepilin_IV_endopep_pep"/>
</dbReference>
<name>A0A847RC20_9GAMM</name>
<evidence type="ECO:0000313" key="14">
    <source>
        <dbReference type="Proteomes" id="UP000586067"/>
    </source>
</evidence>
<keyword evidence="6 10" id="KW-1133">Transmembrane helix</keyword>
<accession>A0A847RC20</accession>
<proteinExistence type="inferred from homology"/>
<evidence type="ECO:0000313" key="13">
    <source>
        <dbReference type="EMBL" id="NLQ18827.1"/>
    </source>
</evidence>
<dbReference type="PANTHER" id="PTHR30487">
    <property type="entry name" value="TYPE 4 PREPILIN-LIKE PROTEINS LEADER PEPTIDE-PROCESSING ENZYME"/>
    <property type="match status" value="1"/>
</dbReference>
<evidence type="ECO:0000256" key="9">
    <source>
        <dbReference type="RuleBase" id="RU003794"/>
    </source>
</evidence>
<reference evidence="13 14" key="1">
    <citation type="submission" date="2020-04" db="EMBL/GenBank/DDBJ databases">
        <title>Marinomonas sp. M1K-6 isolated from the deep seawater of the Mariana Trench.</title>
        <authorList>
            <person name="Li Y."/>
        </authorList>
    </citation>
    <scope>NUCLEOTIDE SEQUENCE [LARGE SCALE GENOMIC DNA]</scope>
    <source>
        <strain evidence="13 14">M1K-6</strain>
    </source>
</reference>
<keyword evidence="9" id="KW-0378">Hydrolase</keyword>
<dbReference type="AlphaFoldDB" id="A0A847RC20"/>
<gene>
    <name evidence="13" type="ORF">HGG82_14565</name>
</gene>
<evidence type="ECO:0000256" key="7">
    <source>
        <dbReference type="ARBA" id="ARBA00023136"/>
    </source>
</evidence>
<sequence>MMLVTMYECLLYALIVISLGSYAAAFSVRWPEKQMYFWEKEAHKLLSLPFNKTLPNHLKASCSHCLQCNHRLAWQDLLPILSFALLRGRCRYCTQNISYRYPAIEALHLVCCFPLLWLTEDIYTLTLLTLLMSSLLTAAAIDVTHHLIPDECNGIIVLCGLLLSLDKNTLESSVLGMIVGYSLIFIVAIVYQKIRGKEGIGLGDAKLLAGLGAWLGIECIPTLLLGASSLGILYTIALNKGFSRYIAFGPCLIFSSIMMFYW</sequence>